<dbReference type="Proteomes" id="UP001428341">
    <property type="component" value="Unassembled WGS sequence"/>
</dbReference>
<feature type="compositionally biased region" description="Basic and acidic residues" evidence="1">
    <location>
        <begin position="82"/>
        <end position="97"/>
    </location>
</feature>
<organism evidence="2 3">
    <name type="scientific">Citrus x changshan-huyou</name>
    <dbReference type="NCBI Taxonomy" id="2935761"/>
    <lineage>
        <taxon>Eukaryota</taxon>
        <taxon>Viridiplantae</taxon>
        <taxon>Streptophyta</taxon>
        <taxon>Embryophyta</taxon>
        <taxon>Tracheophyta</taxon>
        <taxon>Spermatophyta</taxon>
        <taxon>Magnoliopsida</taxon>
        <taxon>eudicotyledons</taxon>
        <taxon>Gunneridae</taxon>
        <taxon>Pentapetalae</taxon>
        <taxon>rosids</taxon>
        <taxon>malvids</taxon>
        <taxon>Sapindales</taxon>
        <taxon>Rutaceae</taxon>
        <taxon>Aurantioideae</taxon>
        <taxon>Citrus</taxon>
    </lineage>
</organism>
<name>A0AAP0M7M9_9ROSI</name>
<sequence>MAWRSEIQRRIYDKMMKHLQIGSANSITRASEWLYEVDDNYRTYIVDLEHHVYKDSWPNFDGDGILPLLVKRPPTRPRLTRRREADETPPERGRYMM</sequence>
<evidence type="ECO:0000313" key="3">
    <source>
        <dbReference type="Proteomes" id="UP001428341"/>
    </source>
</evidence>
<keyword evidence="3" id="KW-1185">Reference proteome</keyword>
<dbReference type="AlphaFoldDB" id="A0AAP0M7M9"/>
<protein>
    <submittedName>
        <fullName evidence="2">Uncharacterized protein</fullName>
    </submittedName>
</protein>
<comment type="caution">
    <text evidence="2">The sequence shown here is derived from an EMBL/GenBank/DDBJ whole genome shotgun (WGS) entry which is preliminary data.</text>
</comment>
<reference evidence="2 3" key="1">
    <citation type="submission" date="2024-05" db="EMBL/GenBank/DDBJ databases">
        <title>Haplotype-resolved chromosome-level genome assembly of Huyou (Citrus changshanensis).</title>
        <authorList>
            <person name="Miao C."/>
            <person name="Chen W."/>
            <person name="Wu Y."/>
            <person name="Wang L."/>
            <person name="Zhao S."/>
            <person name="Grierson D."/>
            <person name="Xu C."/>
            <person name="Chen K."/>
        </authorList>
    </citation>
    <scope>NUCLEOTIDE SEQUENCE [LARGE SCALE GENOMIC DNA]</scope>
    <source>
        <strain evidence="2">01-14</strain>
        <tissue evidence="2">Leaf</tissue>
    </source>
</reference>
<dbReference type="EMBL" id="JBCGBO010000005">
    <property type="protein sequence ID" value="KAK9200244.1"/>
    <property type="molecule type" value="Genomic_DNA"/>
</dbReference>
<accession>A0AAP0M7M9</accession>
<feature type="region of interest" description="Disordered" evidence="1">
    <location>
        <begin position="76"/>
        <end position="97"/>
    </location>
</feature>
<evidence type="ECO:0000256" key="1">
    <source>
        <dbReference type="SAM" id="MobiDB-lite"/>
    </source>
</evidence>
<gene>
    <name evidence="2" type="ORF">WN944_015441</name>
</gene>
<evidence type="ECO:0000313" key="2">
    <source>
        <dbReference type="EMBL" id="KAK9200244.1"/>
    </source>
</evidence>
<proteinExistence type="predicted"/>